<dbReference type="EMBL" id="SDMP01000009">
    <property type="protein sequence ID" value="RYR39675.1"/>
    <property type="molecule type" value="Genomic_DNA"/>
</dbReference>
<evidence type="ECO:0000256" key="3">
    <source>
        <dbReference type="ARBA" id="ARBA00022679"/>
    </source>
</evidence>
<protein>
    <submittedName>
        <fullName evidence="5">Uncharacterized protein</fullName>
    </submittedName>
</protein>
<keyword evidence="3" id="KW-0808">Transferase</keyword>
<name>A0A445BLY8_ARAHY</name>
<keyword evidence="2" id="KW-0328">Glycosyltransferase</keyword>
<keyword evidence="4" id="KW-0175">Coiled coil</keyword>
<sequence length="875" mass="96677">MTTSKSRPLKIHLLPYYAQGHQIPAVHLAGLLASRGQHVTIITTPSNARLIEKAIIGGGGDHDNASDRICIHTINLPAEQVGLPPGVENFSDVTDNSAAKKLYIASHLIQSQVESFIEESLPDALIADIMFTWSQATARRFKIPRLTFNSMLIFNMCVVEAIRAHPEILKSNTGPYTIPGLPHKITFPVKPMATFNKVMEPTIDAEKESLGVIVSSFKELNAEYAEHYEKITGRRVWHIGPTDLMVHKTVPRAVDSEDECLKWLSTKKNSSVVYVAFGSLTRLTGKQLYELALGLERSGHPFIWVVSRNKNNGVEETEGKGLPVGFEETMKKEGRGMVIKEWVPQPLILNHAAIGAFLTHCGSNSVNESVAAGVPMITIPAFGDQYFTEKMISEMHGIGVEVGAVEWIVSQYDTPKEVVSAEMIEKAVKRLMDGGDEAEKIRKRAKELQEKALKAEQFSSSATKMTKSTSRPLKIHLLPYYARGHQIPVVHLARFLASRGQHVTIITTPSNARLIDKAIIGGGGDHDNASDRICIHTINFPAEQVGLPPGVENFSDVADNSAAGKLCIASHLIQLQVESFIEESLPDALIADIMFTWSQATARRFKIPRLTFNPLLIFDMCVVEAIRAHPEILKSNTGPYTIPGLPHKITFPVKPMATFNKVMEPTIDAEKESLGVIVNSFKELDAEYAEHYEKITGRRVWHIGPTDLMVHKTVPRAVDSEHECLKWLLVRPNTGGRAQALPSRSPVKGKSFTSAGIKHRGGNTCTRYSDAHDPASIERATSSNDVSKKRYVEMFELDNVYDTPKEVVSAEMIEKAVKRLMDGGDEAEKIRKRAKELQEKALKAVEEGGSSYNTLMELIDHLQKLVALKAPATST</sequence>
<dbReference type="PROSITE" id="PS00375">
    <property type="entry name" value="UDPGT"/>
    <property type="match status" value="1"/>
</dbReference>
<dbReference type="SUPFAM" id="SSF53756">
    <property type="entry name" value="UDP-Glycosyltransferase/glycogen phosphorylase"/>
    <property type="match status" value="3"/>
</dbReference>
<feature type="coiled-coil region" evidence="4">
    <location>
        <begin position="431"/>
        <end position="458"/>
    </location>
</feature>
<accession>A0A445BLY8</accession>
<dbReference type="STRING" id="3818.A0A445BLY8"/>
<evidence type="ECO:0000256" key="1">
    <source>
        <dbReference type="ARBA" id="ARBA00009995"/>
    </source>
</evidence>
<evidence type="ECO:0000313" key="6">
    <source>
        <dbReference type="Proteomes" id="UP000289738"/>
    </source>
</evidence>
<organism evidence="5 6">
    <name type="scientific">Arachis hypogaea</name>
    <name type="common">Peanut</name>
    <dbReference type="NCBI Taxonomy" id="3818"/>
    <lineage>
        <taxon>Eukaryota</taxon>
        <taxon>Viridiplantae</taxon>
        <taxon>Streptophyta</taxon>
        <taxon>Embryophyta</taxon>
        <taxon>Tracheophyta</taxon>
        <taxon>Spermatophyta</taxon>
        <taxon>Magnoliopsida</taxon>
        <taxon>eudicotyledons</taxon>
        <taxon>Gunneridae</taxon>
        <taxon>Pentapetalae</taxon>
        <taxon>rosids</taxon>
        <taxon>fabids</taxon>
        <taxon>Fabales</taxon>
        <taxon>Fabaceae</taxon>
        <taxon>Papilionoideae</taxon>
        <taxon>50 kb inversion clade</taxon>
        <taxon>dalbergioids sensu lato</taxon>
        <taxon>Dalbergieae</taxon>
        <taxon>Pterocarpus clade</taxon>
        <taxon>Arachis</taxon>
    </lineage>
</organism>
<dbReference type="InterPro" id="IPR035595">
    <property type="entry name" value="UDP_glycos_trans_CS"/>
</dbReference>
<dbReference type="Pfam" id="PF00201">
    <property type="entry name" value="UDPGT"/>
    <property type="match status" value="1"/>
</dbReference>
<dbReference type="InterPro" id="IPR002213">
    <property type="entry name" value="UDP_glucos_trans"/>
</dbReference>
<reference evidence="5 6" key="1">
    <citation type="submission" date="2019-01" db="EMBL/GenBank/DDBJ databases">
        <title>Sequencing of cultivated peanut Arachis hypogaea provides insights into genome evolution and oil improvement.</title>
        <authorList>
            <person name="Chen X."/>
        </authorList>
    </citation>
    <scope>NUCLEOTIDE SEQUENCE [LARGE SCALE GENOMIC DNA]</scope>
    <source>
        <strain evidence="6">cv. Fuhuasheng</strain>
        <tissue evidence="5">Leaves</tissue>
    </source>
</reference>
<dbReference type="PANTHER" id="PTHR48047">
    <property type="entry name" value="GLYCOSYLTRANSFERASE"/>
    <property type="match status" value="1"/>
</dbReference>
<evidence type="ECO:0000256" key="2">
    <source>
        <dbReference type="ARBA" id="ARBA00022676"/>
    </source>
</evidence>
<keyword evidence="6" id="KW-1185">Reference proteome</keyword>
<comment type="caution">
    <text evidence="5">The sequence shown here is derived from an EMBL/GenBank/DDBJ whole genome shotgun (WGS) entry which is preliminary data.</text>
</comment>
<dbReference type="GO" id="GO:0035251">
    <property type="term" value="F:UDP-glucosyltransferase activity"/>
    <property type="evidence" value="ECO:0007669"/>
    <property type="project" value="TreeGrafter"/>
</dbReference>
<dbReference type="PANTHER" id="PTHR48047:SF182">
    <property type="entry name" value="GLYCOSYLTRANSFERASE"/>
    <property type="match status" value="1"/>
</dbReference>
<dbReference type="Gene3D" id="3.40.50.2000">
    <property type="entry name" value="Glycogen Phosphorylase B"/>
    <property type="match status" value="3"/>
</dbReference>
<gene>
    <name evidence="5" type="ORF">Ahy_A09g045256</name>
</gene>
<evidence type="ECO:0000313" key="5">
    <source>
        <dbReference type="EMBL" id="RYR39675.1"/>
    </source>
</evidence>
<evidence type="ECO:0000256" key="4">
    <source>
        <dbReference type="SAM" id="Coils"/>
    </source>
</evidence>
<dbReference type="CDD" id="cd03784">
    <property type="entry name" value="GT1_Gtf-like"/>
    <property type="match status" value="1"/>
</dbReference>
<dbReference type="AlphaFoldDB" id="A0A445BLY8"/>
<dbReference type="Proteomes" id="UP000289738">
    <property type="component" value="Chromosome A09"/>
</dbReference>
<comment type="similarity">
    <text evidence="1">Belongs to the UDP-glycosyltransferase family.</text>
</comment>
<proteinExistence type="inferred from homology"/>
<feature type="coiled-coil region" evidence="4">
    <location>
        <begin position="820"/>
        <end position="847"/>
    </location>
</feature>
<dbReference type="FunFam" id="3.40.50.2000:FF:000063">
    <property type="entry name" value="Glycosyltransferase"/>
    <property type="match status" value="1"/>
</dbReference>